<dbReference type="EMBL" id="CP151087">
    <property type="protein sequence ID" value="WZN56846.1"/>
    <property type="molecule type" value="Genomic_DNA"/>
</dbReference>
<evidence type="ECO:0000313" key="2">
    <source>
        <dbReference type="Proteomes" id="UP001485301"/>
    </source>
</evidence>
<gene>
    <name evidence="1" type="ORF">AACH28_04765</name>
</gene>
<sequence length="137" mass="15604">MNIKNKFILIILILSGCGKNEPKPDNEEKLYSKSITFTTNISSSEFEVVNTETQRKVIKKTDLKPTSQVSEIGGIRFIYNETLKVKAAENLRIILPYHQSRKYITVSVVGGDFSGMQTLTTDKIQYLDFKMATKLYD</sequence>
<proteinExistence type="predicted"/>
<evidence type="ECO:0000313" key="1">
    <source>
        <dbReference type="EMBL" id="WZN56846.1"/>
    </source>
</evidence>
<protein>
    <submittedName>
        <fullName evidence="1">Uncharacterized protein</fullName>
    </submittedName>
</protein>
<dbReference type="Proteomes" id="UP001485301">
    <property type="component" value="Chromosome"/>
</dbReference>
<name>A0ACD5C4V8_9SPHI</name>
<reference evidence="1" key="1">
    <citation type="submission" date="2024-04" db="EMBL/GenBank/DDBJ databases">
        <title>Complete genome sequence of Sphingobacterium thalpophiium BAA-1094.</title>
        <authorList>
            <person name="Adaikpoh B.I."/>
        </authorList>
    </citation>
    <scope>NUCLEOTIDE SEQUENCE</scope>
    <source>
        <strain evidence="1">BAA-1094</strain>
    </source>
</reference>
<organism evidence="1 2">
    <name type="scientific">Sphingobacterium thalpophilum</name>
    <dbReference type="NCBI Taxonomy" id="259"/>
    <lineage>
        <taxon>Bacteria</taxon>
        <taxon>Pseudomonadati</taxon>
        <taxon>Bacteroidota</taxon>
        <taxon>Sphingobacteriia</taxon>
        <taxon>Sphingobacteriales</taxon>
        <taxon>Sphingobacteriaceae</taxon>
        <taxon>Sphingobacterium</taxon>
    </lineage>
</organism>
<keyword evidence="2" id="KW-1185">Reference proteome</keyword>
<accession>A0ACD5C4V8</accession>